<dbReference type="EC" id="2.3.2.3" evidence="6"/>
<dbReference type="PANTHER" id="PTHR39087:SF2">
    <property type="entry name" value="UPF0104 MEMBRANE PROTEIN MJ1595"/>
    <property type="match status" value="1"/>
</dbReference>
<evidence type="ECO:0000256" key="5">
    <source>
        <dbReference type="ARBA" id="ARBA00023136"/>
    </source>
</evidence>
<evidence type="ECO:0000256" key="1">
    <source>
        <dbReference type="ARBA" id="ARBA00004651"/>
    </source>
</evidence>
<organism evidence="7 8">
    <name type="scientific">Anaerobacillus alkalidiazotrophicus</name>
    <dbReference type="NCBI Taxonomy" id="472963"/>
    <lineage>
        <taxon>Bacteria</taxon>
        <taxon>Bacillati</taxon>
        <taxon>Bacillota</taxon>
        <taxon>Bacilli</taxon>
        <taxon>Bacillales</taxon>
        <taxon>Bacillaceae</taxon>
        <taxon>Anaerobacillus</taxon>
    </lineage>
</organism>
<keyword evidence="4 6" id="KW-1133">Transmembrane helix</keyword>
<dbReference type="RefSeq" id="WP_071388637.1">
    <property type="nucleotide sequence ID" value="NZ_MLQS01000001.1"/>
</dbReference>
<keyword evidence="5 6" id="KW-0472">Membrane</keyword>
<evidence type="ECO:0000256" key="2">
    <source>
        <dbReference type="ARBA" id="ARBA00022475"/>
    </source>
</evidence>
<feature type="transmembrane region" description="Helical" evidence="6">
    <location>
        <begin position="135"/>
        <end position="158"/>
    </location>
</feature>
<dbReference type="InterPro" id="IPR022791">
    <property type="entry name" value="L-PG_synthase/AglD"/>
</dbReference>
<dbReference type="GO" id="GO:0006629">
    <property type="term" value="P:lipid metabolic process"/>
    <property type="evidence" value="ECO:0007669"/>
    <property type="project" value="UniProtKB-KW"/>
</dbReference>
<comment type="subcellular location">
    <subcellularLocation>
        <location evidence="1 6">Cell membrane</location>
        <topology evidence="1 6">Multi-pass membrane protein</topology>
    </subcellularLocation>
</comment>
<name>A0A1S2MDX8_9BACI</name>
<evidence type="ECO:0000313" key="8">
    <source>
        <dbReference type="Proteomes" id="UP000180057"/>
    </source>
</evidence>
<dbReference type="Pfam" id="PF03706">
    <property type="entry name" value="LPG_synthase_TM"/>
    <property type="match status" value="1"/>
</dbReference>
<dbReference type="GO" id="GO:0005886">
    <property type="term" value="C:plasma membrane"/>
    <property type="evidence" value="ECO:0007669"/>
    <property type="project" value="UniProtKB-SubCell"/>
</dbReference>
<dbReference type="GO" id="GO:0050071">
    <property type="term" value="F:phosphatidylglycerol lysyltransferase activity"/>
    <property type="evidence" value="ECO:0007669"/>
    <property type="project" value="UniProtKB-EC"/>
</dbReference>
<evidence type="ECO:0000256" key="6">
    <source>
        <dbReference type="RuleBase" id="RU363042"/>
    </source>
</evidence>
<protein>
    <recommendedName>
        <fullName evidence="6">Phosphatidylglycerol lysyltransferase</fullName>
        <ecNumber evidence="6">2.3.2.3</ecNumber>
    </recommendedName>
    <alternativeName>
        <fullName evidence="6">Lysylphosphatidylglycerol synthase</fullName>
    </alternativeName>
</protein>
<feature type="transmembrane region" description="Helical" evidence="6">
    <location>
        <begin position="26"/>
        <end position="47"/>
    </location>
</feature>
<keyword evidence="2" id="KW-1003">Cell membrane</keyword>
<gene>
    <name evidence="6" type="primary">mprF</name>
    <name evidence="7" type="ORF">BKP45_05170</name>
</gene>
<keyword evidence="3 6" id="KW-0812">Transmembrane</keyword>
<comment type="caution">
    <text evidence="6">Lacks conserved residue(s) required for the propagation of feature annotation.</text>
</comment>
<keyword evidence="6" id="KW-0046">Antibiotic resistance</keyword>
<dbReference type="PANTHER" id="PTHR39087">
    <property type="entry name" value="UPF0104 MEMBRANE PROTEIN MJ1595"/>
    <property type="match status" value="1"/>
</dbReference>
<dbReference type="OrthoDB" id="2111097at2"/>
<keyword evidence="6" id="KW-0443">Lipid metabolism</keyword>
<dbReference type="Proteomes" id="UP000180057">
    <property type="component" value="Unassembled WGS sequence"/>
</dbReference>
<feature type="transmembrane region" description="Helical" evidence="6">
    <location>
        <begin position="109"/>
        <end position="128"/>
    </location>
</feature>
<evidence type="ECO:0000256" key="4">
    <source>
        <dbReference type="ARBA" id="ARBA00022989"/>
    </source>
</evidence>
<comment type="caution">
    <text evidence="7">The sequence shown here is derived from an EMBL/GenBank/DDBJ whole genome shotgun (WGS) entry which is preliminary data.</text>
</comment>
<dbReference type="STRING" id="472963.BKP45_05170"/>
<comment type="similarity">
    <text evidence="6">Belongs to the LPG synthase family.</text>
</comment>
<evidence type="ECO:0000256" key="3">
    <source>
        <dbReference type="ARBA" id="ARBA00022692"/>
    </source>
</evidence>
<reference evidence="7 8" key="1">
    <citation type="submission" date="2016-10" db="EMBL/GenBank/DDBJ databases">
        <title>Draft genome sequences of four alkaliphilic bacteria belonging to the Anaerobacillus genus.</title>
        <authorList>
            <person name="Bassil N.M."/>
            <person name="Lloyd J.R."/>
        </authorList>
    </citation>
    <scope>NUCLEOTIDE SEQUENCE [LARGE SCALE GENOMIC DNA]</scope>
    <source>
        <strain evidence="7 8">DSM 22531</strain>
    </source>
</reference>
<proteinExistence type="inferred from homology"/>
<dbReference type="GO" id="GO:0046677">
    <property type="term" value="P:response to antibiotic"/>
    <property type="evidence" value="ECO:0007669"/>
    <property type="project" value="UniProtKB-KW"/>
</dbReference>
<keyword evidence="6" id="KW-0808">Transferase</keyword>
<sequence length="168" mass="18949">MITLLLWKGDIKSIVINLKELKRSTLCYLCLFQIFTIFLLTFQWVSIAKPILPNLKFKTMFSIQMIGTFVESITPAAKTGGEAIKAILIKNQCQSTYGDAAALITVQKLYSLLVFIPIAFFSILYLVLSNIEIPLQIVVVSFVLLVTMISVLVFSVFYTQQLNTILQK</sequence>
<accession>A0A1S2MDX8</accession>
<comment type="catalytic activity">
    <reaction evidence="6">
        <text>L-lysyl-tRNA(Lys) + a 1,2-diacyl-sn-glycero-3-phospho-(1'-sn-glycerol) = a 1,2-diacyl-sn-glycero-3-phospho-1'-(3'-O-L-lysyl)-sn-glycerol + tRNA(Lys)</text>
        <dbReference type="Rhea" id="RHEA:10668"/>
        <dbReference type="Rhea" id="RHEA-COMP:9696"/>
        <dbReference type="Rhea" id="RHEA-COMP:9697"/>
        <dbReference type="ChEBI" id="CHEBI:64716"/>
        <dbReference type="ChEBI" id="CHEBI:75792"/>
        <dbReference type="ChEBI" id="CHEBI:78442"/>
        <dbReference type="ChEBI" id="CHEBI:78529"/>
        <dbReference type="EC" id="2.3.2.3"/>
    </reaction>
</comment>
<comment type="function">
    <text evidence="6">Catalyzes the transfer of a lysyl group from L-lysyl-tRNA(Lys) to membrane-bound phosphatidylglycerol (PG), which produces lysylphosphatidylglycerol (LPG), a major component of the bacterial membrane with a positive net charge. LPG synthesis contributes to bacterial virulence as it is involved in the resistance mechanism against cationic antimicrobial peptides (CAMP) produces by the host's immune system (defensins, cathelicidins) and by the competing microorganisms.</text>
</comment>
<dbReference type="AlphaFoldDB" id="A0A1S2MDX8"/>
<dbReference type="EMBL" id="MLQS01000001">
    <property type="protein sequence ID" value="OIJ22067.1"/>
    <property type="molecule type" value="Genomic_DNA"/>
</dbReference>
<evidence type="ECO:0000313" key="7">
    <source>
        <dbReference type="EMBL" id="OIJ22067.1"/>
    </source>
</evidence>
<keyword evidence="8" id="KW-1185">Reference proteome</keyword>